<sequence>MLEPLSKPRFNICDPDNVSVFRNNGCSEDDRQHWVSTKGAFHQSFDERNQNNVEEFSNSCVDLNNPRGFSMKRRPAFSSGVARNYAFSSGCSGITNSPGCSAAFGKGNVRTPGLGGRSPQSSLDSSDVGQISMNLMRVNGAIAPFKALLTSLTSAPDPLSPTTPIKSGRSASSQYLSSSISPKKLHKIGSHYVLENVNRKESSTTRLFDAPTTNAES</sequence>
<dbReference type="AlphaFoldDB" id="A0A1I7VN51"/>
<evidence type="ECO:0000313" key="2">
    <source>
        <dbReference type="Proteomes" id="UP000095285"/>
    </source>
</evidence>
<name>A0A1I7VN51_LOALO</name>
<evidence type="ECO:0000256" key="1">
    <source>
        <dbReference type="SAM" id="MobiDB-lite"/>
    </source>
</evidence>
<accession>A0A1I7VN51</accession>
<dbReference type="Proteomes" id="UP000095285">
    <property type="component" value="Unassembled WGS sequence"/>
</dbReference>
<evidence type="ECO:0000313" key="3">
    <source>
        <dbReference type="WBParaSite" id="EN70_4386"/>
    </source>
</evidence>
<reference evidence="3" key="2">
    <citation type="submission" date="2016-11" db="UniProtKB">
        <authorList>
            <consortium name="WormBaseParasite"/>
        </authorList>
    </citation>
    <scope>IDENTIFICATION</scope>
</reference>
<protein>
    <submittedName>
        <fullName evidence="3">DUF1908 domain-containing protein</fullName>
    </submittedName>
</protein>
<proteinExistence type="predicted"/>
<feature type="compositionally biased region" description="Low complexity" evidence="1">
    <location>
        <begin position="167"/>
        <end position="180"/>
    </location>
</feature>
<organism evidence="2 3">
    <name type="scientific">Loa loa</name>
    <name type="common">Eye worm</name>
    <name type="synonym">Filaria loa</name>
    <dbReference type="NCBI Taxonomy" id="7209"/>
    <lineage>
        <taxon>Eukaryota</taxon>
        <taxon>Metazoa</taxon>
        <taxon>Ecdysozoa</taxon>
        <taxon>Nematoda</taxon>
        <taxon>Chromadorea</taxon>
        <taxon>Rhabditida</taxon>
        <taxon>Spirurina</taxon>
        <taxon>Spiruromorpha</taxon>
        <taxon>Filarioidea</taxon>
        <taxon>Onchocercidae</taxon>
        <taxon>Loa</taxon>
    </lineage>
</organism>
<feature type="region of interest" description="Disordered" evidence="1">
    <location>
        <begin position="156"/>
        <end position="180"/>
    </location>
</feature>
<feature type="compositionally biased region" description="Polar residues" evidence="1">
    <location>
        <begin position="156"/>
        <end position="165"/>
    </location>
</feature>
<dbReference type="WBParaSite" id="EN70_4386">
    <property type="protein sequence ID" value="EN70_4386"/>
    <property type="gene ID" value="EN70_4386"/>
</dbReference>
<reference evidence="2" key="1">
    <citation type="submission" date="2012-04" db="EMBL/GenBank/DDBJ databases">
        <title>The Genome Sequence of Loa loa.</title>
        <authorList>
            <consortium name="The Broad Institute Genome Sequencing Platform"/>
            <consortium name="Broad Institute Genome Sequencing Center for Infectious Disease"/>
            <person name="Nutman T.B."/>
            <person name="Fink D.L."/>
            <person name="Russ C."/>
            <person name="Young S."/>
            <person name="Zeng Q."/>
            <person name="Gargeya S."/>
            <person name="Alvarado L."/>
            <person name="Berlin A."/>
            <person name="Chapman S.B."/>
            <person name="Chen Z."/>
            <person name="Freedman E."/>
            <person name="Gellesch M."/>
            <person name="Goldberg J."/>
            <person name="Griggs A."/>
            <person name="Gujja S."/>
            <person name="Heilman E.R."/>
            <person name="Heiman D."/>
            <person name="Howarth C."/>
            <person name="Mehta T."/>
            <person name="Neiman D."/>
            <person name="Pearson M."/>
            <person name="Roberts A."/>
            <person name="Saif S."/>
            <person name="Shea T."/>
            <person name="Shenoy N."/>
            <person name="Sisk P."/>
            <person name="Stolte C."/>
            <person name="Sykes S."/>
            <person name="White J."/>
            <person name="Yandava C."/>
            <person name="Haas B."/>
            <person name="Henn M.R."/>
            <person name="Nusbaum C."/>
            <person name="Birren B."/>
        </authorList>
    </citation>
    <scope>NUCLEOTIDE SEQUENCE [LARGE SCALE GENOMIC DNA]</scope>
</reference>
<keyword evidence="2" id="KW-1185">Reference proteome</keyword>